<evidence type="ECO:0000313" key="2">
    <source>
        <dbReference type="RefSeq" id="XP_011308079.1"/>
    </source>
</evidence>
<protein>
    <submittedName>
        <fullName evidence="2">Uncharacterized protein</fullName>
    </submittedName>
</protein>
<dbReference type="GeneID" id="105269483"/>
<dbReference type="RefSeq" id="XP_011308079.1">
    <property type="nucleotide sequence ID" value="XM_011309777.1"/>
</dbReference>
<name>A0A9R1TEY1_9HYME</name>
<evidence type="ECO:0000313" key="1">
    <source>
        <dbReference type="Proteomes" id="UP000694866"/>
    </source>
</evidence>
<reference evidence="2" key="1">
    <citation type="submission" date="2025-08" db="UniProtKB">
        <authorList>
            <consortium name="RefSeq"/>
        </authorList>
    </citation>
    <scope>IDENTIFICATION</scope>
    <source>
        <strain evidence="2">USDA-PBARC FA_bdor</strain>
        <tissue evidence="2">Whole organism</tissue>
    </source>
</reference>
<dbReference type="KEGG" id="fas:105269483"/>
<gene>
    <name evidence="2" type="primary">LOC105269483</name>
</gene>
<organism evidence="1 2">
    <name type="scientific">Fopius arisanus</name>
    <dbReference type="NCBI Taxonomy" id="64838"/>
    <lineage>
        <taxon>Eukaryota</taxon>
        <taxon>Metazoa</taxon>
        <taxon>Ecdysozoa</taxon>
        <taxon>Arthropoda</taxon>
        <taxon>Hexapoda</taxon>
        <taxon>Insecta</taxon>
        <taxon>Pterygota</taxon>
        <taxon>Neoptera</taxon>
        <taxon>Endopterygota</taxon>
        <taxon>Hymenoptera</taxon>
        <taxon>Apocrita</taxon>
        <taxon>Ichneumonoidea</taxon>
        <taxon>Braconidae</taxon>
        <taxon>Opiinae</taxon>
        <taxon>Fopius</taxon>
    </lineage>
</organism>
<dbReference type="Proteomes" id="UP000694866">
    <property type="component" value="Unplaced"/>
</dbReference>
<proteinExistence type="predicted"/>
<dbReference type="AlphaFoldDB" id="A0A9R1TEY1"/>
<sequence length="110" mass="12795">MKWWLSRLFTFYHFTLKTRFISGMRGILNAIAKSTMAKRSGNLRAELRTLEIISLMEMQLQTIPWKSAGIPVVWLAEKNYWVVQKIGWGKVQSAADSITGWAIYLARRLF</sequence>
<keyword evidence="1" id="KW-1185">Reference proteome</keyword>
<accession>A0A9R1TEY1</accession>